<sequence length="679" mass="72395">MTENSHLKRKILPFSAIIGQDEMKLALLLNAVNPAIGGVLIRGEKGTAKSTAARALADLLPEIEVVPGCPFGCSPDDPEQQCDRCREQYEHEGIAGRERRRVRVVTLPLGSTEDRVVGTVDVERAIREGICALEPGVLAAANRGILYIDEVNLLDDHVVDILLDAAVTGINIVEREGISLAHPARFILIGTMNPEEGELRPQLLDRFGLQVTVGGITDLEERLRVVEAVGAFEADPDGFLKMWEPEQERLRRAIVRARALLPAVTIGRDLTRQIVAACISLGVMTHRAELTVIRTARTIAALEGREEVSAEDVKRAMALALPHRMRKRPFEEPKLEPEMLDSLIGGDKAPEGEGEAGEPDEGPSSGGGDGGGESGRTGKGREQVFSPGDAIDPGAIRPAEPDCLIRKASGRRKPVLTRKGGRSVSARPGKSDLDLVGTVRAAAPHQRRRDKGALALAVESGDLRQKVRRGSAPVGALFVVDASGSMGAERRMESAKGAVLSLISESYIRRDRVGLVAFRGSGADLLLPMTHAVDSAVLRLDGMPTGGKTPLVPALLKGMEVLLSERKKYPDLVPLLVLISDCRPNVGLGGSIREEVVQASTLLGECGIRAVVIDTEASSSSLVPLSLGFGRTIAEHAGGSYYRLSDLTAGGIGAIVRLEQGLSVDPETGYAAMPSNLQI</sequence>
<dbReference type="InterPro" id="IPR002035">
    <property type="entry name" value="VWF_A"/>
</dbReference>
<dbReference type="InterPro" id="IPR052989">
    <property type="entry name" value="Mg-chelatase_DI-like"/>
</dbReference>
<dbReference type="InterPro" id="IPR041702">
    <property type="entry name" value="BchD/ChlD_VWA"/>
</dbReference>
<dbReference type="InterPro" id="IPR003593">
    <property type="entry name" value="AAA+_ATPase"/>
</dbReference>
<dbReference type="PANTHER" id="PTHR35023">
    <property type="entry name" value="CHELATASE-RELATED"/>
    <property type="match status" value="1"/>
</dbReference>
<organism evidence="4 5">
    <name type="scientific">Methanofollis liminatans DSM 4140</name>
    <dbReference type="NCBI Taxonomy" id="28892"/>
    <lineage>
        <taxon>Archaea</taxon>
        <taxon>Methanobacteriati</taxon>
        <taxon>Methanobacteriota</taxon>
        <taxon>Stenosarchaea group</taxon>
        <taxon>Methanomicrobia</taxon>
        <taxon>Methanomicrobiales</taxon>
        <taxon>Methanomicrobiaceae</taxon>
        <taxon>Methanofollis</taxon>
    </lineage>
</organism>
<feature type="compositionally biased region" description="Gly residues" evidence="2">
    <location>
        <begin position="364"/>
        <end position="377"/>
    </location>
</feature>
<dbReference type="Proteomes" id="UP000005095">
    <property type="component" value="Chromosome"/>
</dbReference>
<dbReference type="Gene3D" id="1.10.8.80">
    <property type="entry name" value="Magnesium chelatase subunit I, C-Terminal domain"/>
    <property type="match status" value="1"/>
</dbReference>
<dbReference type="InterPro" id="IPR011704">
    <property type="entry name" value="ATPase_dyneun-rel_AAA"/>
</dbReference>
<evidence type="ECO:0000313" key="5">
    <source>
        <dbReference type="Proteomes" id="UP000005095"/>
    </source>
</evidence>
<dbReference type="PATRIC" id="fig|28892.9.peg.1630"/>
<dbReference type="OrthoDB" id="25914at2157"/>
<name>J0S9X4_9EURY</name>
<dbReference type="InterPro" id="IPR036465">
    <property type="entry name" value="vWFA_dom_sf"/>
</dbReference>
<dbReference type="STRING" id="28892.Metli_1503"/>
<dbReference type="Pfam" id="PF17863">
    <property type="entry name" value="AAA_lid_2"/>
    <property type="match status" value="1"/>
</dbReference>
<dbReference type="HOGENOM" id="CLU_016684_6_2_2"/>
<dbReference type="SMART" id="SM00327">
    <property type="entry name" value="VWA"/>
    <property type="match status" value="1"/>
</dbReference>
<dbReference type="SUPFAM" id="SSF53300">
    <property type="entry name" value="vWA-like"/>
    <property type="match status" value="1"/>
</dbReference>
<dbReference type="AlphaFoldDB" id="J0S9X4"/>
<dbReference type="RefSeq" id="WP_004039212.1">
    <property type="nucleotide sequence ID" value="NZ_CM001555.1"/>
</dbReference>
<dbReference type="GO" id="GO:0005524">
    <property type="term" value="F:ATP binding"/>
    <property type="evidence" value="ECO:0007669"/>
    <property type="project" value="InterPro"/>
</dbReference>
<proteinExistence type="inferred from homology"/>
<dbReference type="SUPFAM" id="SSF52540">
    <property type="entry name" value="P-loop containing nucleoside triphosphate hydrolases"/>
    <property type="match status" value="1"/>
</dbReference>
<evidence type="ECO:0000256" key="2">
    <source>
        <dbReference type="SAM" id="MobiDB-lite"/>
    </source>
</evidence>
<dbReference type="Gene3D" id="3.40.50.410">
    <property type="entry name" value="von Willebrand factor, type A domain"/>
    <property type="match status" value="1"/>
</dbReference>
<dbReference type="EMBL" id="CM001555">
    <property type="protein sequence ID" value="EJG07454.1"/>
    <property type="molecule type" value="Genomic_DNA"/>
</dbReference>
<dbReference type="SMART" id="SM00382">
    <property type="entry name" value="AAA"/>
    <property type="match status" value="1"/>
</dbReference>
<feature type="region of interest" description="Disordered" evidence="2">
    <location>
        <begin position="328"/>
        <end position="431"/>
    </location>
</feature>
<evidence type="ECO:0000259" key="3">
    <source>
        <dbReference type="PROSITE" id="PS50234"/>
    </source>
</evidence>
<dbReference type="Pfam" id="PF13519">
    <property type="entry name" value="VWA_2"/>
    <property type="match status" value="1"/>
</dbReference>
<feature type="domain" description="VWFA" evidence="3">
    <location>
        <begin position="475"/>
        <end position="662"/>
    </location>
</feature>
<dbReference type="Pfam" id="PF07728">
    <property type="entry name" value="AAA_5"/>
    <property type="match status" value="1"/>
</dbReference>
<feature type="compositionally biased region" description="Basic residues" evidence="2">
    <location>
        <begin position="408"/>
        <end position="421"/>
    </location>
</feature>
<dbReference type="CDD" id="cd01451">
    <property type="entry name" value="vWA_Magnesium_chelatase"/>
    <property type="match status" value="1"/>
</dbReference>
<evidence type="ECO:0000256" key="1">
    <source>
        <dbReference type="ARBA" id="ARBA00005799"/>
    </source>
</evidence>
<feature type="compositionally biased region" description="Basic and acidic residues" evidence="2">
    <location>
        <begin position="328"/>
        <end position="337"/>
    </location>
</feature>
<accession>J0S9X4</accession>
<protein>
    <submittedName>
        <fullName evidence="4">von Willebrand factor type A</fullName>
    </submittedName>
</protein>
<dbReference type="PROSITE" id="PS50234">
    <property type="entry name" value="VWFA"/>
    <property type="match status" value="1"/>
</dbReference>
<evidence type="ECO:0000313" key="4">
    <source>
        <dbReference type="EMBL" id="EJG07454.1"/>
    </source>
</evidence>
<gene>
    <name evidence="4" type="ORF">Metli_1503</name>
</gene>
<dbReference type="InterPro" id="IPR041628">
    <property type="entry name" value="ChlI/MoxR_AAA_lid"/>
</dbReference>
<reference evidence="4 5" key="1">
    <citation type="submission" date="2011-08" db="EMBL/GenBank/DDBJ databases">
        <title>The complete genome of Methanofollis liminatans DSM 4140.</title>
        <authorList>
            <consortium name="US DOE Joint Genome Institute (JGI-PGF)"/>
            <person name="Lucas S."/>
            <person name="Han J."/>
            <person name="Lapidus A."/>
            <person name="Bruce D."/>
            <person name="Goodwin L."/>
            <person name="Pitluck S."/>
            <person name="Peters L."/>
            <person name="Kyrpides N."/>
            <person name="Mavromatis K."/>
            <person name="Ivanova N."/>
            <person name="Mikhailova N."/>
            <person name="Lu M."/>
            <person name="Detter J.C."/>
            <person name="Tapia R."/>
            <person name="Han C."/>
            <person name="Land M."/>
            <person name="Hauser L."/>
            <person name="Markowitz V."/>
            <person name="Cheng J.-F."/>
            <person name="Hugenholtz P."/>
            <person name="Woyke T."/>
            <person name="Wu D."/>
            <person name="Spring S."/>
            <person name="Schuler E."/>
            <person name="Brambilla E."/>
            <person name="Klenk H.-P."/>
            <person name="Eisen J.A."/>
        </authorList>
    </citation>
    <scope>NUCLEOTIDE SEQUENCE [LARGE SCALE GENOMIC DNA]</scope>
    <source>
        <strain evidence="4 5">DSM 4140</strain>
    </source>
</reference>
<keyword evidence="5" id="KW-1185">Reference proteome</keyword>
<feature type="compositionally biased region" description="Acidic residues" evidence="2">
    <location>
        <begin position="352"/>
        <end position="361"/>
    </location>
</feature>
<comment type="similarity">
    <text evidence="1">Belongs to the Mg-chelatase subunits D/I family.</text>
</comment>
<dbReference type="GO" id="GO:0016887">
    <property type="term" value="F:ATP hydrolysis activity"/>
    <property type="evidence" value="ECO:0007669"/>
    <property type="project" value="InterPro"/>
</dbReference>
<dbReference type="Gene3D" id="3.40.50.300">
    <property type="entry name" value="P-loop containing nucleotide triphosphate hydrolases"/>
    <property type="match status" value="1"/>
</dbReference>
<dbReference type="InterPro" id="IPR027417">
    <property type="entry name" value="P-loop_NTPase"/>
</dbReference>
<dbReference type="PANTHER" id="PTHR35023:SF1">
    <property type="entry name" value="MG-PROTOPORPHYRIN IX CHELATASE"/>
    <property type="match status" value="1"/>
</dbReference>